<keyword evidence="2" id="KW-1185">Reference proteome</keyword>
<dbReference type="SUPFAM" id="SSF140500">
    <property type="entry name" value="BAS1536-like"/>
    <property type="match status" value="1"/>
</dbReference>
<protein>
    <submittedName>
        <fullName evidence="1">Spo0E family sporulation regulatory protein-aspartic acid phosphatase</fullName>
    </submittedName>
</protein>
<proteinExistence type="predicted"/>
<dbReference type="GO" id="GO:0046983">
    <property type="term" value="F:protein dimerization activity"/>
    <property type="evidence" value="ECO:0007669"/>
    <property type="project" value="InterPro"/>
</dbReference>
<gene>
    <name evidence="1" type="ORF">GSM42_17515</name>
</gene>
<reference evidence="1 2" key="1">
    <citation type="submission" date="2019-12" db="EMBL/GenBank/DDBJ databases">
        <title>Whole-genome analyses of novel actinobacteria.</title>
        <authorList>
            <person name="Sahin N."/>
            <person name="Saygin H."/>
        </authorList>
    </citation>
    <scope>NUCLEOTIDE SEQUENCE [LARGE SCALE GENOMIC DNA]</scope>
    <source>
        <strain evidence="1 2">KC615</strain>
    </source>
</reference>
<comment type="caution">
    <text evidence="1">The sequence shown here is derived from an EMBL/GenBank/DDBJ whole genome shotgun (WGS) entry which is preliminary data.</text>
</comment>
<dbReference type="AlphaFoldDB" id="A0A6I4W592"/>
<dbReference type="InterPro" id="IPR037208">
    <property type="entry name" value="Spo0E-like_sf"/>
</dbReference>
<sequence length="79" mass="9489">MGAWDLEERIETLRVKMVESALLLGIGHPAVYELSVELDNLHNEWQKNWQQSKQDRNYMRTHPKHQIRESLDEKYRTVV</sequence>
<evidence type="ECO:0000313" key="2">
    <source>
        <dbReference type="Proteomes" id="UP000430692"/>
    </source>
</evidence>
<dbReference type="RefSeq" id="WP_160802836.1">
    <property type="nucleotide sequence ID" value="NZ_WUUL01000015.1"/>
</dbReference>
<dbReference type="EMBL" id="WUUL01000015">
    <property type="protein sequence ID" value="MXQ55482.1"/>
    <property type="molecule type" value="Genomic_DNA"/>
</dbReference>
<dbReference type="InterPro" id="IPR018540">
    <property type="entry name" value="Spo0E-like"/>
</dbReference>
<dbReference type="GO" id="GO:0043937">
    <property type="term" value="P:regulation of sporulation"/>
    <property type="evidence" value="ECO:0007669"/>
    <property type="project" value="InterPro"/>
</dbReference>
<dbReference type="InterPro" id="IPR036638">
    <property type="entry name" value="HLH_DNA-bd_sf"/>
</dbReference>
<dbReference type="Gene3D" id="4.10.280.10">
    <property type="entry name" value="Helix-loop-helix DNA-binding domain"/>
    <property type="match status" value="1"/>
</dbReference>
<dbReference type="Pfam" id="PF09388">
    <property type="entry name" value="SpoOE-like"/>
    <property type="match status" value="1"/>
</dbReference>
<dbReference type="Proteomes" id="UP000430692">
    <property type="component" value="Unassembled WGS sequence"/>
</dbReference>
<organism evidence="1 2">
    <name type="scientific">Shimazuella alba</name>
    <dbReference type="NCBI Taxonomy" id="2690964"/>
    <lineage>
        <taxon>Bacteria</taxon>
        <taxon>Bacillati</taxon>
        <taxon>Bacillota</taxon>
        <taxon>Bacilli</taxon>
        <taxon>Bacillales</taxon>
        <taxon>Thermoactinomycetaceae</taxon>
        <taxon>Shimazuella</taxon>
    </lineage>
</organism>
<name>A0A6I4W592_9BACL</name>
<evidence type="ECO:0000313" key="1">
    <source>
        <dbReference type="EMBL" id="MXQ55482.1"/>
    </source>
</evidence>
<accession>A0A6I4W592</accession>